<dbReference type="PROSITE" id="PS50176">
    <property type="entry name" value="ARM_REPEAT"/>
    <property type="match status" value="2"/>
</dbReference>
<evidence type="ECO:0000313" key="4">
    <source>
        <dbReference type="EMBL" id="KAK9714771.1"/>
    </source>
</evidence>
<protein>
    <recommendedName>
        <fullName evidence="3">DUF7032 domain-containing protein</fullName>
    </recommendedName>
</protein>
<dbReference type="Pfam" id="PF23005">
    <property type="entry name" value="DUF7032"/>
    <property type="match status" value="1"/>
</dbReference>
<proteinExistence type="predicted"/>
<evidence type="ECO:0000256" key="2">
    <source>
        <dbReference type="PROSITE-ProRule" id="PRU00259"/>
    </source>
</evidence>
<dbReference type="PANTHER" id="PTHR46043:SF5">
    <property type="entry name" value="ARM REPEAT SUPERFAMILY PROTEIN"/>
    <property type="match status" value="1"/>
</dbReference>
<dbReference type="InterPro" id="IPR054296">
    <property type="entry name" value="DUF7032"/>
</dbReference>
<accession>A0AAW1K8W7</accession>
<dbReference type="Gene3D" id="1.25.10.10">
    <property type="entry name" value="Leucine-rich Repeat Variant"/>
    <property type="match status" value="1"/>
</dbReference>
<dbReference type="InterPro" id="IPR000225">
    <property type="entry name" value="Armadillo"/>
</dbReference>
<dbReference type="SMART" id="SM00185">
    <property type="entry name" value="ARM"/>
    <property type="match status" value="4"/>
</dbReference>
<gene>
    <name evidence="4" type="ORF">RND81_06G118600</name>
</gene>
<dbReference type="PANTHER" id="PTHR46043">
    <property type="entry name" value="ARM REPEAT SUPERFAMILY PROTEIN"/>
    <property type="match status" value="1"/>
</dbReference>
<dbReference type="InterPro" id="IPR011989">
    <property type="entry name" value="ARM-like"/>
</dbReference>
<dbReference type="AlphaFoldDB" id="A0AAW1K8W7"/>
<evidence type="ECO:0000259" key="3">
    <source>
        <dbReference type="Pfam" id="PF23005"/>
    </source>
</evidence>
<organism evidence="4 5">
    <name type="scientific">Saponaria officinalis</name>
    <name type="common">Common soapwort</name>
    <name type="synonym">Lychnis saponaria</name>
    <dbReference type="NCBI Taxonomy" id="3572"/>
    <lineage>
        <taxon>Eukaryota</taxon>
        <taxon>Viridiplantae</taxon>
        <taxon>Streptophyta</taxon>
        <taxon>Embryophyta</taxon>
        <taxon>Tracheophyta</taxon>
        <taxon>Spermatophyta</taxon>
        <taxon>Magnoliopsida</taxon>
        <taxon>eudicotyledons</taxon>
        <taxon>Gunneridae</taxon>
        <taxon>Pentapetalae</taxon>
        <taxon>Caryophyllales</taxon>
        <taxon>Caryophyllaceae</taxon>
        <taxon>Caryophylleae</taxon>
        <taxon>Saponaria</taxon>
    </lineage>
</organism>
<evidence type="ECO:0000256" key="1">
    <source>
        <dbReference type="ARBA" id="ARBA00022737"/>
    </source>
</evidence>
<sequence length="573" mass="64630">MVEEQKPTREYVGNISQIINNITSLILLSYTIRVFSIKWQLIRKRLEELNSGLIALENTQYSSLYDQVIADVVALVYWTVDECHNLASLCISVSYAGKLQMQSDLDKVISKLDLVLGKFDVIYHTDGLITGGLDLVVSRPPVGATREDMKFYVKDLLNRLKIGDFQMKKQALISLNEAITKDEKYVKIIIDLGDFILVIVSCLDSSDYNIQEEATIAIKLISGFDFCRGSLVVSGVIAQLVRTLENNTTSIKAKENTIRSLMTLTENGENAWAFSAHGGVTALLKICTENDSTNELIEPACCVLRNVVVVDEIKRFIIEYGAISTFIELINSRDELGQIGSIELLQFLAEDDECVRNLVVNEGGVWALVRVFDPKLDSSFKLRETVLRAIETLCFNSIDCVHLLINYGFLDQLLYFLRKGDVSMQELAIKSTYRLCTISEEARKVMGDAGFMSEFVKFIDTKPYRIREMAAKSLSNVVTVPKNSKKFSNDDHNIGVILQLLDPKEQNSEIINLLLSIILSISRFSHAKRIILHCGYVKNIEKLAEIGFFDAKKIIRKISTNRFKSMLNGIWHP</sequence>
<dbReference type="EMBL" id="JBDFQZ010000006">
    <property type="protein sequence ID" value="KAK9714771.1"/>
    <property type="molecule type" value="Genomic_DNA"/>
</dbReference>
<feature type="domain" description="DUF7032" evidence="3">
    <location>
        <begin position="17"/>
        <end position="125"/>
    </location>
</feature>
<comment type="caution">
    <text evidence="4">The sequence shown here is derived from an EMBL/GenBank/DDBJ whole genome shotgun (WGS) entry which is preliminary data.</text>
</comment>
<keyword evidence="1" id="KW-0677">Repeat</keyword>
<keyword evidence="5" id="KW-1185">Reference proteome</keyword>
<feature type="repeat" description="ARM" evidence="2">
    <location>
        <begin position="235"/>
        <end position="279"/>
    </location>
</feature>
<dbReference type="Proteomes" id="UP001443914">
    <property type="component" value="Unassembled WGS sequence"/>
</dbReference>
<reference evidence="4" key="1">
    <citation type="submission" date="2024-03" db="EMBL/GenBank/DDBJ databases">
        <title>WGS assembly of Saponaria officinalis var. Norfolk2.</title>
        <authorList>
            <person name="Jenkins J."/>
            <person name="Shu S."/>
            <person name="Grimwood J."/>
            <person name="Barry K."/>
            <person name="Goodstein D."/>
            <person name="Schmutz J."/>
            <person name="Leebens-Mack J."/>
            <person name="Osbourn A."/>
        </authorList>
    </citation>
    <scope>NUCLEOTIDE SEQUENCE [LARGE SCALE GENOMIC DNA]</scope>
    <source>
        <strain evidence="4">JIC</strain>
    </source>
</reference>
<dbReference type="InterPro" id="IPR016024">
    <property type="entry name" value="ARM-type_fold"/>
</dbReference>
<name>A0AAW1K8W7_SAPOF</name>
<dbReference type="SUPFAM" id="SSF48371">
    <property type="entry name" value="ARM repeat"/>
    <property type="match status" value="1"/>
</dbReference>
<evidence type="ECO:0000313" key="5">
    <source>
        <dbReference type="Proteomes" id="UP001443914"/>
    </source>
</evidence>
<feature type="repeat" description="ARM" evidence="2">
    <location>
        <begin position="278"/>
        <end position="322"/>
    </location>
</feature>